<sequence>MNGWSTPFEWFGQNESFRPASHLAVLNYTWGAKEFTASQVMAGTGLTRATVIDVLGILVDAGLLAELANTREAGAQGAEVEVSAAGVASGGVSGGAAGMEGLAAASAYRKGRPARRFAFRPEAGVVVGVDAGYAHLTAVAADLAGNTLARLRTLTGYEPQTEDQPDDGEAQWRREAIRALIMDVVRAAGRSQSDLFAVCVGVPAPVTEAGQSPRHHSGFWQRVNPGLLQALGDVAPVVRVENDALLAAVAEGSVGAARGCRSYVTVLGGARMGAGVVIDGRLLRGVHGAVGEMNAFEHVSGVGDSRGLADFAASLGAKMVASGEAGAGGAFAGLEPSEVTGRLVFEAIEAQDPDALRIAEKVGQRLARIVTVIESFYDPELIVVSGAVGPAMMKVIENARAAMPDTFDSIVPELVGSELGAESVVTGAVAAAVQMARANALDIVD</sequence>
<name>A0A7M1QZ78_9ACTO</name>
<evidence type="ECO:0000313" key="2">
    <source>
        <dbReference type="EMBL" id="QOR46595.1"/>
    </source>
</evidence>
<dbReference type="Pfam" id="PF00480">
    <property type="entry name" value="ROK"/>
    <property type="match status" value="1"/>
</dbReference>
<protein>
    <submittedName>
        <fullName evidence="2">ROK family protein</fullName>
    </submittedName>
</protein>
<dbReference type="InterPro" id="IPR000600">
    <property type="entry name" value="ROK"/>
</dbReference>
<keyword evidence="3" id="KW-1185">Reference proteome</keyword>
<comment type="similarity">
    <text evidence="1">Belongs to the ROK (NagC/XylR) family.</text>
</comment>
<evidence type="ECO:0000256" key="1">
    <source>
        <dbReference type="ARBA" id="ARBA00006479"/>
    </source>
</evidence>
<dbReference type="SUPFAM" id="SSF53067">
    <property type="entry name" value="Actin-like ATPase domain"/>
    <property type="match status" value="1"/>
</dbReference>
<dbReference type="EMBL" id="CP063213">
    <property type="protein sequence ID" value="QOR46595.1"/>
    <property type="molecule type" value="Genomic_DNA"/>
</dbReference>
<dbReference type="Proteomes" id="UP000595053">
    <property type="component" value="Chromosome"/>
</dbReference>
<dbReference type="Gene3D" id="3.30.420.40">
    <property type="match status" value="2"/>
</dbReference>
<dbReference type="AlphaFoldDB" id="A0A7M1QZ78"/>
<dbReference type="InterPro" id="IPR043129">
    <property type="entry name" value="ATPase_NBD"/>
</dbReference>
<accession>A0A7M1QZ78</accession>
<proteinExistence type="inferred from homology"/>
<reference evidence="2 3" key="1">
    <citation type="submission" date="2020-10" db="EMBL/GenBank/DDBJ databases">
        <title>Trueperella pecoris sp. nov. isolated from bovine and porcine specimens.</title>
        <authorList>
            <person name="Schoenecker L."/>
            <person name="Schnydrig P."/>
            <person name="Brodard I."/>
            <person name="Thomann A."/>
            <person name="Hemphill A."/>
            <person name="Rodriguez-Campos S."/>
            <person name="Perreten V."/>
            <person name="Jores J."/>
            <person name="Kittl S."/>
        </authorList>
    </citation>
    <scope>NUCLEOTIDE SEQUENCE [LARGE SCALE GENOMIC DNA]</scope>
    <source>
        <strain evidence="2 3">15A0121</strain>
    </source>
</reference>
<evidence type="ECO:0000313" key="3">
    <source>
        <dbReference type="Proteomes" id="UP000595053"/>
    </source>
</evidence>
<gene>
    <name evidence="2" type="ORF">INS88_01860</name>
</gene>
<dbReference type="PANTHER" id="PTHR18964:SF149">
    <property type="entry name" value="BIFUNCTIONAL UDP-N-ACETYLGLUCOSAMINE 2-EPIMERASE_N-ACETYLMANNOSAMINE KINASE"/>
    <property type="match status" value="1"/>
</dbReference>
<dbReference type="PANTHER" id="PTHR18964">
    <property type="entry name" value="ROK (REPRESSOR, ORF, KINASE) FAMILY"/>
    <property type="match status" value="1"/>
</dbReference>
<organism evidence="2 3">
    <name type="scientific">Trueperella pecoris</name>
    <dbReference type="NCBI Taxonomy" id="2733571"/>
    <lineage>
        <taxon>Bacteria</taxon>
        <taxon>Bacillati</taxon>
        <taxon>Actinomycetota</taxon>
        <taxon>Actinomycetes</taxon>
        <taxon>Actinomycetales</taxon>
        <taxon>Actinomycetaceae</taxon>
        <taxon>Trueperella</taxon>
    </lineage>
</organism>